<keyword evidence="8" id="KW-1185">Reference proteome</keyword>
<evidence type="ECO:0000256" key="5">
    <source>
        <dbReference type="ARBA" id="ARBA00023267"/>
    </source>
</evidence>
<dbReference type="InterPro" id="IPR036896">
    <property type="entry name" value="Avidin-like_sf"/>
</dbReference>
<evidence type="ECO:0000256" key="2">
    <source>
        <dbReference type="ARBA" id="ARBA00006297"/>
    </source>
</evidence>
<gene>
    <name evidence="7" type="ORF">JTE90_023407</name>
</gene>
<dbReference type="PROSITE" id="PS51326">
    <property type="entry name" value="AVIDIN_2"/>
    <property type="match status" value="1"/>
</dbReference>
<dbReference type="PANTHER" id="PTHR34399">
    <property type="entry name" value="AVIDIN-RELATED"/>
    <property type="match status" value="1"/>
</dbReference>
<dbReference type="Proteomes" id="UP000827092">
    <property type="component" value="Unassembled WGS sequence"/>
</dbReference>
<protein>
    <submittedName>
        <fullName evidence="7">Uncharacterized protein</fullName>
    </submittedName>
</protein>
<dbReference type="Pfam" id="PF01382">
    <property type="entry name" value="Avidin"/>
    <property type="match status" value="1"/>
</dbReference>
<feature type="chain" id="PRO_5043462294" evidence="6">
    <location>
        <begin position="19"/>
        <end position="301"/>
    </location>
</feature>
<proteinExistence type="inferred from homology"/>
<dbReference type="PRINTS" id="PR00709">
    <property type="entry name" value="AVIDIN"/>
</dbReference>
<evidence type="ECO:0000256" key="1">
    <source>
        <dbReference type="ARBA" id="ARBA00004613"/>
    </source>
</evidence>
<dbReference type="Gene3D" id="2.40.128.30">
    <property type="entry name" value="Avidin-like"/>
    <property type="match status" value="2"/>
</dbReference>
<sequence>MNIFSVLILGLTFAVGYGSNCRDLSGVWQNQLGSNMTIAHLSENHITGEYSTAVESSQRAALITSNITGQFVPVSEGALLSFTVLFNHGKSLTTWVGQCMVCNDEETLFTSWVLRGHTSKLSDKWMVNTINQDTFKRVQSNYITIPDHLRTMGPKPKDAKSTSCEKHLKVSMNGQWLSGSGDSLKFDDCRESGVFSGVNRGTPLMGRKDGGGAFTALGLVSASEDSIKGWAGHIYESSLERNRILETSWLKHSFSNMCKEPRASVQFGMGNYTFVYGYKDTEVKPQPDWTKRAMNYLFSFF</sequence>
<reference evidence="7 8" key="1">
    <citation type="journal article" date="2022" name="Nat. Ecol. Evol.">
        <title>A masculinizing supergene underlies an exaggerated male reproductive morph in a spider.</title>
        <authorList>
            <person name="Hendrickx F."/>
            <person name="De Corte Z."/>
            <person name="Sonet G."/>
            <person name="Van Belleghem S.M."/>
            <person name="Kostlbacher S."/>
            <person name="Vangestel C."/>
        </authorList>
    </citation>
    <scope>NUCLEOTIDE SEQUENCE [LARGE SCALE GENOMIC DNA]</scope>
    <source>
        <strain evidence="7">W744_W776</strain>
    </source>
</reference>
<keyword evidence="3" id="KW-0964">Secreted</keyword>
<evidence type="ECO:0000256" key="4">
    <source>
        <dbReference type="ARBA" id="ARBA00022729"/>
    </source>
</evidence>
<name>A0AAV6UGF5_9ARAC</name>
<dbReference type="EMBL" id="JAFNEN010000449">
    <property type="protein sequence ID" value="KAG8182773.1"/>
    <property type="molecule type" value="Genomic_DNA"/>
</dbReference>
<evidence type="ECO:0000313" key="7">
    <source>
        <dbReference type="EMBL" id="KAG8182773.1"/>
    </source>
</evidence>
<evidence type="ECO:0000313" key="8">
    <source>
        <dbReference type="Proteomes" id="UP000827092"/>
    </source>
</evidence>
<evidence type="ECO:0000256" key="6">
    <source>
        <dbReference type="SAM" id="SignalP"/>
    </source>
</evidence>
<dbReference type="InterPro" id="IPR051764">
    <property type="entry name" value="Avidin/Streptavidin-rel"/>
</dbReference>
<dbReference type="GO" id="GO:0009374">
    <property type="term" value="F:biotin binding"/>
    <property type="evidence" value="ECO:0007669"/>
    <property type="project" value="InterPro"/>
</dbReference>
<dbReference type="InterPro" id="IPR005469">
    <property type="entry name" value="Avidin"/>
</dbReference>
<organism evidence="7 8">
    <name type="scientific">Oedothorax gibbosus</name>
    <dbReference type="NCBI Taxonomy" id="931172"/>
    <lineage>
        <taxon>Eukaryota</taxon>
        <taxon>Metazoa</taxon>
        <taxon>Ecdysozoa</taxon>
        <taxon>Arthropoda</taxon>
        <taxon>Chelicerata</taxon>
        <taxon>Arachnida</taxon>
        <taxon>Araneae</taxon>
        <taxon>Araneomorphae</taxon>
        <taxon>Entelegynae</taxon>
        <taxon>Araneoidea</taxon>
        <taxon>Linyphiidae</taxon>
        <taxon>Erigoninae</taxon>
        <taxon>Oedothorax</taxon>
    </lineage>
</organism>
<comment type="subcellular location">
    <subcellularLocation>
        <location evidence="1">Secreted</location>
    </subcellularLocation>
</comment>
<accession>A0AAV6UGF5</accession>
<feature type="signal peptide" evidence="6">
    <location>
        <begin position="1"/>
        <end position="18"/>
    </location>
</feature>
<comment type="similarity">
    <text evidence="2">Belongs to the avidin/streptavidin family.</text>
</comment>
<dbReference type="InterPro" id="IPR005468">
    <property type="entry name" value="Avidin/str"/>
</dbReference>
<keyword evidence="5" id="KW-0092">Biotin</keyword>
<evidence type="ECO:0000256" key="3">
    <source>
        <dbReference type="ARBA" id="ARBA00022525"/>
    </source>
</evidence>
<comment type="caution">
    <text evidence="7">The sequence shown here is derived from an EMBL/GenBank/DDBJ whole genome shotgun (WGS) entry which is preliminary data.</text>
</comment>
<dbReference type="GO" id="GO:0005576">
    <property type="term" value="C:extracellular region"/>
    <property type="evidence" value="ECO:0007669"/>
    <property type="project" value="UniProtKB-SubCell"/>
</dbReference>
<keyword evidence="4 6" id="KW-0732">Signal</keyword>
<dbReference type="AlphaFoldDB" id="A0AAV6UGF5"/>
<dbReference type="SUPFAM" id="SSF50876">
    <property type="entry name" value="Avidin/streptavidin"/>
    <property type="match status" value="1"/>
</dbReference>